<protein>
    <submittedName>
        <fullName evidence="8">MATE family efflux transporter</fullName>
    </submittedName>
</protein>
<feature type="transmembrane region" description="Helical" evidence="7">
    <location>
        <begin position="296"/>
        <end position="317"/>
    </location>
</feature>
<feature type="transmembrane region" description="Helical" evidence="7">
    <location>
        <begin position="264"/>
        <end position="284"/>
    </location>
</feature>
<name>A0A3N2QTU9_9RHOB</name>
<evidence type="ECO:0000313" key="8">
    <source>
        <dbReference type="EMBL" id="ROT98646.1"/>
    </source>
</evidence>
<comment type="caution">
    <text evidence="8">The sequence shown here is derived from an EMBL/GenBank/DDBJ whole genome shotgun (WGS) entry which is preliminary data.</text>
</comment>
<keyword evidence="4 7" id="KW-0812">Transmembrane</keyword>
<dbReference type="NCBIfam" id="TIGR00797">
    <property type="entry name" value="matE"/>
    <property type="match status" value="1"/>
</dbReference>
<dbReference type="AlphaFoldDB" id="A0A3N2QTU9"/>
<proteinExistence type="predicted"/>
<dbReference type="OrthoDB" id="9806302at2"/>
<dbReference type="Proteomes" id="UP000268016">
    <property type="component" value="Unassembled WGS sequence"/>
</dbReference>
<dbReference type="PANTHER" id="PTHR43549:SF3">
    <property type="entry name" value="MULTIDRUG RESISTANCE PROTEIN YPNP-RELATED"/>
    <property type="match status" value="1"/>
</dbReference>
<sequence length="433" mass="44267">MTLGIFGVLSIGLADAIFLGRLGGAPLAAIGFIFPVITAISSLSIGLAAGTNAAVSQAIGRGDGERTEHRLAVHAVGFGTAMACLVALAVWALHDPLFRLLGASDDVRTEIRGYMPLWALSFPFLVALMQTQAVFRAHGNGLVAGTVMFGSAVVNIALDPLFIFGWGPVPGMGTEGAALATLLARVLAFAAALTYAIRKDFLHWPRHPFEELGASIRQITRVGLPAAMSNAINPAGMAAVTAAVAVVGTTAVAGFGAATRVQSLALVPLMALSAGIGPVVGQNWGADRPDRAARGLALCFVFCGVYGLGIGAVLFLFAGPIGALIASDGEAAEFCAAYLRVVGWTLAGYGMLVTANAAMNARDRALWSMSLSLGRIALVYLPFAWAGVSLMGYGGIVAAAAAANLAGGAAAAWAAWRTGLLKLPERRPRAAAA</sequence>
<feature type="transmembrane region" description="Helical" evidence="7">
    <location>
        <begin position="237"/>
        <end position="258"/>
    </location>
</feature>
<evidence type="ECO:0000256" key="1">
    <source>
        <dbReference type="ARBA" id="ARBA00004429"/>
    </source>
</evidence>
<feature type="transmembrane region" description="Helical" evidence="7">
    <location>
        <begin position="337"/>
        <end position="358"/>
    </location>
</feature>
<dbReference type="GO" id="GO:0005886">
    <property type="term" value="C:plasma membrane"/>
    <property type="evidence" value="ECO:0007669"/>
    <property type="project" value="UniProtKB-SubCell"/>
</dbReference>
<dbReference type="PIRSF" id="PIRSF006603">
    <property type="entry name" value="DinF"/>
    <property type="match status" value="1"/>
</dbReference>
<feature type="transmembrane region" description="Helical" evidence="7">
    <location>
        <begin position="141"/>
        <end position="164"/>
    </location>
</feature>
<reference evidence="8 9" key="1">
    <citation type="submission" date="2018-10" db="EMBL/GenBank/DDBJ databases">
        <title>Histidinibacterium lentulum gen. nov., sp. nov., a marine bacterium from the culture broth of Picochlorum sp. 122.</title>
        <authorList>
            <person name="Wang G."/>
        </authorList>
    </citation>
    <scope>NUCLEOTIDE SEQUENCE [LARGE SCALE GENOMIC DNA]</scope>
    <source>
        <strain evidence="8 9">B17</strain>
    </source>
</reference>
<evidence type="ECO:0000256" key="7">
    <source>
        <dbReference type="SAM" id="Phobius"/>
    </source>
</evidence>
<keyword evidence="2" id="KW-0813">Transport</keyword>
<comment type="subcellular location">
    <subcellularLocation>
        <location evidence="1">Cell inner membrane</location>
        <topology evidence="1">Multi-pass membrane protein</topology>
    </subcellularLocation>
</comment>
<keyword evidence="5 7" id="KW-1133">Transmembrane helix</keyword>
<evidence type="ECO:0000256" key="3">
    <source>
        <dbReference type="ARBA" id="ARBA00022475"/>
    </source>
</evidence>
<evidence type="ECO:0000256" key="5">
    <source>
        <dbReference type="ARBA" id="ARBA00022989"/>
    </source>
</evidence>
<dbReference type="PANTHER" id="PTHR43549">
    <property type="entry name" value="MULTIDRUG RESISTANCE PROTEIN YPNP-RELATED"/>
    <property type="match status" value="1"/>
</dbReference>
<feature type="transmembrane region" description="Helical" evidence="7">
    <location>
        <begin position="26"/>
        <end position="50"/>
    </location>
</feature>
<dbReference type="InterPro" id="IPR048279">
    <property type="entry name" value="MdtK-like"/>
</dbReference>
<dbReference type="Pfam" id="PF01554">
    <property type="entry name" value="MatE"/>
    <property type="match status" value="2"/>
</dbReference>
<evidence type="ECO:0000256" key="6">
    <source>
        <dbReference type="ARBA" id="ARBA00023136"/>
    </source>
</evidence>
<gene>
    <name evidence="8" type="ORF">EAT49_17000</name>
</gene>
<feature type="transmembrane region" description="Helical" evidence="7">
    <location>
        <begin position="71"/>
        <end position="93"/>
    </location>
</feature>
<feature type="transmembrane region" description="Helical" evidence="7">
    <location>
        <begin position="365"/>
        <end position="385"/>
    </location>
</feature>
<accession>A0A3N2QTU9</accession>
<feature type="transmembrane region" description="Helical" evidence="7">
    <location>
        <begin position="113"/>
        <end position="129"/>
    </location>
</feature>
<feature type="transmembrane region" description="Helical" evidence="7">
    <location>
        <begin position="391"/>
        <end position="416"/>
    </location>
</feature>
<organism evidence="8 9">
    <name type="scientific">Histidinibacterium lentulum</name>
    <dbReference type="NCBI Taxonomy" id="2480588"/>
    <lineage>
        <taxon>Bacteria</taxon>
        <taxon>Pseudomonadati</taxon>
        <taxon>Pseudomonadota</taxon>
        <taxon>Alphaproteobacteria</taxon>
        <taxon>Rhodobacterales</taxon>
        <taxon>Paracoccaceae</taxon>
        <taxon>Histidinibacterium</taxon>
    </lineage>
</organism>
<dbReference type="InterPro" id="IPR052031">
    <property type="entry name" value="Membrane_Transporter-Flippase"/>
</dbReference>
<dbReference type="EMBL" id="RDRB01000009">
    <property type="protein sequence ID" value="ROT98646.1"/>
    <property type="molecule type" value="Genomic_DNA"/>
</dbReference>
<keyword evidence="6 7" id="KW-0472">Membrane</keyword>
<dbReference type="InterPro" id="IPR002528">
    <property type="entry name" value="MATE_fam"/>
</dbReference>
<evidence type="ECO:0000313" key="9">
    <source>
        <dbReference type="Proteomes" id="UP000268016"/>
    </source>
</evidence>
<keyword evidence="3" id="KW-1003">Cell membrane</keyword>
<evidence type="ECO:0000256" key="2">
    <source>
        <dbReference type="ARBA" id="ARBA00022448"/>
    </source>
</evidence>
<evidence type="ECO:0000256" key="4">
    <source>
        <dbReference type="ARBA" id="ARBA00022692"/>
    </source>
</evidence>
<keyword evidence="9" id="KW-1185">Reference proteome</keyword>
<feature type="transmembrane region" description="Helical" evidence="7">
    <location>
        <begin position="176"/>
        <end position="197"/>
    </location>
</feature>
<dbReference type="GO" id="GO:0042910">
    <property type="term" value="F:xenobiotic transmembrane transporter activity"/>
    <property type="evidence" value="ECO:0007669"/>
    <property type="project" value="InterPro"/>
</dbReference>
<dbReference type="GO" id="GO:0015297">
    <property type="term" value="F:antiporter activity"/>
    <property type="evidence" value="ECO:0007669"/>
    <property type="project" value="InterPro"/>
</dbReference>